<reference evidence="2 3" key="1">
    <citation type="journal article" date="2003" name="PLoS Biol.">
        <title>The genome sequence of Caenorhabditis briggsae: a platform for comparative genomics.</title>
        <authorList>
            <person name="Stein L.D."/>
            <person name="Bao Z."/>
            <person name="Blasiar D."/>
            <person name="Blumenthal T."/>
            <person name="Brent M.R."/>
            <person name="Chen N."/>
            <person name="Chinwalla A."/>
            <person name="Clarke L."/>
            <person name="Clee C."/>
            <person name="Coghlan A."/>
            <person name="Coulson A."/>
            <person name="D'Eustachio P."/>
            <person name="Fitch D.H."/>
            <person name="Fulton L.A."/>
            <person name="Fulton R.E."/>
            <person name="Griffiths-Jones S."/>
            <person name="Harris T.W."/>
            <person name="Hillier L.W."/>
            <person name="Kamath R."/>
            <person name="Kuwabara P.E."/>
            <person name="Mardis E.R."/>
            <person name="Marra M.A."/>
            <person name="Miner T.L."/>
            <person name="Minx P."/>
            <person name="Mullikin J.C."/>
            <person name="Plumb R.W."/>
            <person name="Rogers J."/>
            <person name="Schein J.E."/>
            <person name="Sohrmann M."/>
            <person name="Spieth J."/>
            <person name="Stajich J.E."/>
            <person name="Wei C."/>
            <person name="Willey D."/>
            <person name="Wilson R.K."/>
            <person name="Durbin R."/>
            <person name="Waterston R.H."/>
        </authorList>
    </citation>
    <scope>NUCLEOTIDE SEQUENCE [LARGE SCALE GENOMIC DNA]</scope>
    <source>
        <strain evidence="2 3">AF16</strain>
    </source>
</reference>
<keyword evidence="1" id="KW-0812">Transmembrane</keyword>
<keyword evidence="3" id="KW-1185">Reference proteome</keyword>
<sequence length="151" mass="17439">MYKFQVDEQCRYPFMFVDGCMALFVRFSYVILASALVGAICKAEKRRRNLGNDESSNASKLITIMAISVFISETTYGALYVVTYFFDRQYEEIKVIKRQDSIVLIFLIINSATHSIICFFMSSQYRETARRLFWKRSSRVGNIISSVPISS</sequence>
<feature type="transmembrane region" description="Helical" evidence="1">
    <location>
        <begin position="12"/>
        <end position="40"/>
    </location>
</feature>
<proteinExistence type="predicted"/>
<dbReference type="Gene3D" id="1.20.1070.10">
    <property type="entry name" value="Rhodopsin 7-helix transmembrane proteins"/>
    <property type="match status" value="1"/>
</dbReference>
<gene>
    <name evidence="2" type="ORF">CBG26972</name>
    <name evidence="2" type="ORF">CBG_26972</name>
</gene>
<dbReference type="SUPFAM" id="SSF81321">
    <property type="entry name" value="Family A G protein-coupled receptor-like"/>
    <property type="match status" value="1"/>
</dbReference>
<organism evidence="2 3">
    <name type="scientific">Caenorhabditis briggsae</name>
    <dbReference type="NCBI Taxonomy" id="6238"/>
    <lineage>
        <taxon>Eukaryota</taxon>
        <taxon>Metazoa</taxon>
        <taxon>Ecdysozoa</taxon>
        <taxon>Nematoda</taxon>
        <taxon>Chromadorea</taxon>
        <taxon>Rhabditida</taxon>
        <taxon>Rhabditina</taxon>
        <taxon>Rhabditomorpha</taxon>
        <taxon>Rhabditoidea</taxon>
        <taxon>Rhabditidae</taxon>
        <taxon>Peloderinae</taxon>
        <taxon>Caenorhabditis</taxon>
    </lineage>
</organism>
<evidence type="ECO:0000313" key="2">
    <source>
        <dbReference type="EMBL" id="CAR98418.1"/>
    </source>
</evidence>
<feature type="transmembrane region" description="Helical" evidence="1">
    <location>
        <begin position="102"/>
        <end position="121"/>
    </location>
</feature>
<dbReference type="EMBL" id="HE601256">
    <property type="protein sequence ID" value="CAR98418.1"/>
    <property type="molecule type" value="Genomic_DNA"/>
</dbReference>
<dbReference type="OMA" id="VMIAFMA"/>
<dbReference type="GeneID" id="68918436"/>
<keyword evidence="1" id="KW-1133">Transmembrane helix</keyword>
<dbReference type="PANTHER" id="PTHR47321:SF1">
    <property type="entry name" value="G-PROTEIN COUPLED RECEPTORS FAMILY 1 PROFILE DOMAIN-CONTAINING PROTEIN-RELATED"/>
    <property type="match status" value="1"/>
</dbReference>
<feature type="transmembrane region" description="Helical" evidence="1">
    <location>
        <begin position="61"/>
        <end position="82"/>
    </location>
</feature>
<dbReference type="GO" id="GO:0008528">
    <property type="term" value="F:G protein-coupled peptide receptor activity"/>
    <property type="evidence" value="ECO:0007669"/>
    <property type="project" value="InterPro"/>
</dbReference>
<dbReference type="RefSeq" id="XP_045097991.1">
    <property type="nucleotide sequence ID" value="XM_045236961.1"/>
</dbReference>
<evidence type="ECO:0000256" key="1">
    <source>
        <dbReference type="SAM" id="Phobius"/>
    </source>
</evidence>
<dbReference type="KEGG" id="cbr:CBG_26972"/>
<dbReference type="InParanoid" id="B6IET8"/>
<reference evidence="2 3" key="2">
    <citation type="journal article" date="2011" name="PLoS Genet.">
        <title>Caenorhabditis briggsae recombinant inbred line genotypes reveal inter-strain incompatibility and the evolution of recombination.</title>
        <authorList>
            <person name="Ross J.A."/>
            <person name="Koboldt D.C."/>
            <person name="Staisch J.E."/>
            <person name="Chamberlin H.M."/>
            <person name="Gupta B.P."/>
            <person name="Miller R.D."/>
            <person name="Baird S.E."/>
            <person name="Haag E.S."/>
        </authorList>
    </citation>
    <scope>NUCLEOTIDE SEQUENCE [LARGE SCALE GENOMIC DNA]</scope>
    <source>
        <strain evidence="2 3">AF16</strain>
    </source>
</reference>
<dbReference type="Proteomes" id="UP000008549">
    <property type="component" value="Unassembled WGS sequence"/>
</dbReference>
<name>B6IET8_CAEBR</name>
<dbReference type="InterPro" id="IPR019427">
    <property type="entry name" value="7TM_GPCR_serpentine_rcpt_Srw"/>
</dbReference>
<dbReference type="Pfam" id="PF10324">
    <property type="entry name" value="7TM_GPCR_Srw"/>
    <property type="match status" value="1"/>
</dbReference>
<dbReference type="HOGENOM" id="CLU_1733104_0_0_1"/>
<dbReference type="AlphaFoldDB" id="B6IET8"/>
<dbReference type="CTD" id="68918436"/>
<dbReference type="PANTHER" id="PTHR47321">
    <property type="entry name" value="SERPENTINE RECEPTOR, CLASS W"/>
    <property type="match status" value="1"/>
</dbReference>
<keyword evidence="1" id="KW-0472">Membrane</keyword>
<protein>
    <submittedName>
        <fullName evidence="2">Protein CBG26972</fullName>
    </submittedName>
</protein>
<accession>B6IET8</accession>
<evidence type="ECO:0000313" key="3">
    <source>
        <dbReference type="Proteomes" id="UP000008549"/>
    </source>
</evidence>